<dbReference type="Proteomes" id="UP001260773">
    <property type="component" value="Unassembled WGS sequence"/>
</dbReference>
<dbReference type="AlphaFoldDB" id="A0A2N8PRI2"/>
<gene>
    <name evidence="2" type="ORF">EK398_20190</name>
    <name evidence="1" type="ORF">P7D43_21250</name>
</gene>
<reference evidence="1" key="2">
    <citation type="submission" date="2023-03" db="EMBL/GenBank/DDBJ databases">
        <authorList>
            <person name="Shen W."/>
            <person name="Cai J."/>
        </authorList>
    </citation>
    <scope>NUCLEOTIDE SEQUENCE</scope>
    <source>
        <strain evidence="1">P33-2</strain>
    </source>
</reference>
<evidence type="ECO:0000313" key="1">
    <source>
        <dbReference type="EMBL" id="MDT2404900.1"/>
    </source>
</evidence>
<accession>A0A2N8PRI2</accession>
<sequence>MGMWNPWRGCRRVSEGCKYCFIHEGDKKRAVDTSRIEKAAQFDAPIKKTKNGYKMKGGQLIFVCFSSDFLIEEADSWRAECWQMIKERSDLHFMFLTKRIERLMDCVPEDWGDGYDNVTIGVSVENQARADQRLSLLQELPIKHKNIACQPLIEEISIAEYLTDIELVVAGGEYHKNARQLIYDWILKLREEAIAQGVAFEFRQCGTHFIKDQQEYQLSYRQLFSQAKKADINWYPSK</sequence>
<protein>
    <submittedName>
        <fullName evidence="2">DUF5131 family protein</fullName>
    </submittedName>
</protein>
<dbReference type="InterPro" id="IPR011101">
    <property type="entry name" value="DUF5131"/>
</dbReference>
<comment type="caution">
    <text evidence="2">The sequence shown here is derived from an EMBL/GenBank/DDBJ whole genome shotgun (WGS) entry which is preliminary data.</text>
</comment>
<dbReference type="Pfam" id="PF07505">
    <property type="entry name" value="DUF5131"/>
    <property type="match status" value="1"/>
</dbReference>
<dbReference type="EMBL" id="JARPWH010000147">
    <property type="protein sequence ID" value="MDT2404900.1"/>
    <property type="molecule type" value="Genomic_DNA"/>
</dbReference>
<dbReference type="RefSeq" id="WP_048722528.1">
    <property type="nucleotide sequence ID" value="NZ_JADPDV010000180.1"/>
</dbReference>
<evidence type="ECO:0000313" key="3">
    <source>
        <dbReference type="Proteomes" id="UP000288388"/>
    </source>
</evidence>
<name>A0A2N8PRI2_ENTAV</name>
<proteinExistence type="predicted"/>
<reference evidence="2 3" key="1">
    <citation type="submission" date="2018-12" db="EMBL/GenBank/DDBJ databases">
        <title>A novel vanA-carrying plasmid in a clinical isolate of Enterococcus avium.</title>
        <authorList>
            <person name="Bernasconi O.J."/>
            <person name="Luzzaro F."/>
            <person name="Endimiani A."/>
        </authorList>
    </citation>
    <scope>NUCLEOTIDE SEQUENCE [LARGE SCALE GENOMIC DNA]</scope>
    <source>
        <strain evidence="2 3">LC0559/18</strain>
    </source>
</reference>
<dbReference type="Proteomes" id="UP000288388">
    <property type="component" value="Unassembled WGS sequence"/>
</dbReference>
<organism evidence="2 3">
    <name type="scientific">Enterococcus avium</name>
    <name type="common">Streptococcus avium</name>
    <dbReference type="NCBI Taxonomy" id="33945"/>
    <lineage>
        <taxon>Bacteria</taxon>
        <taxon>Bacillati</taxon>
        <taxon>Bacillota</taxon>
        <taxon>Bacilli</taxon>
        <taxon>Lactobacillales</taxon>
        <taxon>Enterococcaceae</taxon>
        <taxon>Enterococcus</taxon>
    </lineage>
</organism>
<dbReference type="EMBL" id="RYZS01000002">
    <property type="protein sequence ID" value="RVU92801.1"/>
    <property type="molecule type" value="Genomic_DNA"/>
</dbReference>
<evidence type="ECO:0000313" key="2">
    <source>
        <dbReference type="EMBL" id="RVU92801.1"/>
    </source>
</evidence>